<dbReference type="AlphaFoldDB" id="A0A919K8S8"/>
<feature type="region of interest" description="Disordered" evidence="1">
    <location>
        <begin position="181"/>
        <end position="201"/>
    </location>
</feature>
<dbReference type="Proteomes" id="UP000636960">
    <property type="component" value="Unassembled WGS sequence"/>
</dbReference>
<dbReference type="EMBL" id="BOMV01000105">
    <property type="protein sequence ID" value="GIF01508.1"/>
    <property type="molecule type" value="Genomic_DNA"/>
</dbReference>
<protein>
    <recommendedName>
        <fullName evidence="5">Histidine kinase</fullName>
    </recommendedName>
</protein>
<feature type="transmembrane region" description="Helical" evidence="2">
    <location>
        <begin position="20"/>
        <end position="39"/>
    </location>
</feature>
<gene>
    <name evidence="3" type="ORF">Ari01nite_89720</name>
</gene>
<evidence type="ECO:0000313" key="3">
    <source>
        <dbReference type="EMBL" id="GIF01508.1"/>
    </source>
</evidence>
<name>A0A919K8S8_9ACTN</name>
<evidence type="ECO:0000256" key="1">
    <source>
        <dbReference type="SAM" id="MobiDB-lite"/>
    </source>
</evidence>
<reference evidence="3" key="1">
    <citation type="submission" date="2021-01" db="EMBL/GenBank/DDBJ databases">
        <title>Whole genome shotgun sequence of Actinoplanes rishiriensis NBRC 108556.</title>
        <authorList>
            <person name="Komaki H."/>
            <person name="Tamura T."/>
        </authorList>
    </citation>
    <scope>NUCLEOTIDE SEQUENCE</scope>
    <source>
        <strain evidence="3">NBRC 108556</strain>
    </source>
</reference>
<keyword evidence="4" id="KW-1185">Reference proteome</keyword>
<keyword evidence="2" id="KW-0812">Transmembrane</keyword>
<proteinExistence type="predicted"/>
<sequence length="304" mass="31928">MPEAPTRAFSPRTIRIQLTFAVTAVVALVVALSGLILVMRASDSNRADVDRALATRAAQVRSAAAKSGSLPTDGTYAVRLLDATGVRAEAGAKTQFSTPVKDGYSTVTAADGSHWRSWAETLKTGAQMQILMSLTDVEDEHSGNVMTINLLVLLAALVAAAGTWLAGDLILRPLARLVGGSAASSGDRPINPASPETWKGPVGAEDATVLLPRIELPATDTGNGVSGRPATASEPAATERFAAEVGEQLREPLARLGDELDQLLDQPEMPATQRHLILAAIQTEHRRIGAMLDDIETRARGTSA</sequence>
<feature type="transmembrane region" description="Helical" evidence="2">
    <location>
        <begin position="146"/>
        <end position="167"/>
    </location>
</feature>
<evidence type="ECO:0008006" key="5">
    <source>
        <dbReference type="Google" id="ProtNLM"/>
    </source>
</evidence>
<accession>A0A919K8S8</accession>
<organism evidence="3 4">
    <name type="scientific">Paractinoplanes rishiriensis</name>
    <dbReference type="NCBI Taxonomy" id="1050105"/>
    <lineage>
        <taxon>Bacteria</taxon>
        <taxon>Bacillati</taxon>
        <taxon>Actinomycetota</taxon>
        <taxon>Actinomycetes</taxon>
        <taxon>Micromonosporales</taxon>
        <taxon>Micromonosporaceae</taxon>
        <taxon>Paractinoplanes</taxon>
    </lineage>
</organism>
<evidence type="ECO:0000256" key="2">
    <source>
        <dbReference type="SAM" id="Phobius"/>
    </source>
</evidence>
<keyword evidence="2" id="KW-1133">Transmembrane helix</keyword>
<comment type="caution">
    <text evidence="3">The sequence shown here is derived from an EMBL/GenBank/DDBJ whole genome shotgun (WGS) entry which is preliminary data.</text>
</comment>
<evidence type="ECO:0000313" key="4">
    <source>
        <dbReference type="Proteomes" id="UP000636960"/>
    </source>
</evidence>
<feature type="region of interest" description="Disordered" evidence="1">
    <location>
        <begin position="218"/>
        <end position="237"/>
    </location>
</feature>
<keyword evidence="2" id="KW-0472">Membrane</keyword>
<dbReference type="RefSeq" id="WP_203790293.1">
    <property type="nucleotide sequence ID" value="NZ_BOMV01000105.1"/>
</dbReference>